<proteinExistence type="predicted"/>
<protein>
    <submittedName>
        <fullName evidence="1">Uncharacterized protein</fullName>
    </submittedName>
</protein>
<gene>
    <name evidence="1" type="ORF">PTTW11_04113</name>
</gene>
<dbReference type="AlphaFoldDB" id="A0A6S6VYI1"/>
<evidence type="ECO:0000313" key="2">
    <source>
        <dbReference type="Proteomes" id="UP000472372"/>
    </source>
</evidence>
<evidence type="ECO:0000313" key="1">
    <source>
        <dbReference type="EMBL" id="CAE7026645.1"/>
    </source>
</evidence>
<sequence>MKSLLLPLILTLATTALTAAIASPLDTASPLAVRDATCNVCFAQYNFCTRNGHTQGQEGCKQTCAEHVCHVNRYDGANPRECRGCGGDFDMCPEKSRYIL</sequence>
<dbReference type="Proteomes" id="UP000472372">
    <property type="component" value="Chromosome 3"/>
</dbReference>
<reference evidence="1" key="1">
    <citation type="submission" date="2021-02" db="EMBL/GenBank/DDBJ databases">
        <authorList>
            <person name="Syme A R."/>
            <person name="Syme A R."/>
            <person name="Moolhuijzen P."/>
        </authorList>
    </citation>
    <scope>NUCLEOTIDE SEQUENCE</scope>
    <source>
        <strain evidence="1">W1-1</strain>
    </source>
</reference>
<accession>A0A6S6VYI1</accession>
<name>A0A6S6VYI1_9PLEO</name>
<dbReference type="EMBL" id="HG992979">
    <property type="protein sequence ID" value="CAE7026645.1"/>
    <property type="molecule type" value="Genomic_DNA"/>
</dbReference>
<organism evidence="1 2">
    <name type="scientific">Pyrenophora teres f. teres</name>
    <dbReference type="NCBI Taxonomy" id="97479"/>
    <lineage>
        <taxon>Eukaryota</taxon>
        <taxon>Fungi</taxon>
        <taxon>Dikarya</taxon>
        <taxon>Ascomycota</taxon>
        <taxon>Pezizomycotina</taxon>
        <taxon>Dothideomycetes</taxon>
        <taxon>Pleosporomycetidae</taxon>
        <taxon>Pleosporales</taxon>
        <taxon>Pleosporineae</taxon>
        <taxon>Pleosporaceae</taxon>
        <taxon>Pyrenophora</taxon>
    </lineage>
</organism>